<dbReference type="EMBL" id="BTSX01000004">
    <property type="protein sequence ID" value="GMS93386.1"/>
    <property type="molecule type" value="Genomic_DNA"/>
</dbReference>
<feature type="compositionally biased region" description="Basic and acidic residues" evidence="1">
    <location>
        <begin position="13"/>
        <end position="35"/>
    </location>
</feature>
<comment type="caution">
    <text evidence="2">The sequence shown here is derived from an EMBL/GenBank/DDBJ whole genome shotgun (WGS) entry which is preliminary data.</text>
</comment>
<proteinExistence type="predicted"/>
<evidence type="ECO:0000256" key="1">
    <source>
        <dbReference type="SAM" id="MobiDB-lite"/>
    </source>
</evidence>
<organism evidence="2 3">
    <name type="scientific">Pristionchus entomophagus</name>
    <dbReference type="NCBI Taxonomy" id="358040"/>
    <lineage>
        <taxon>Eukaryota</taxon>
        <taxon>Metazoa</taxon>
        <taxon>Ecdysozoa</taxon>
        <taxon>Nematoda</taxon>
        <taxon>Chromadorea</taxon>
        <taxon>Rhabditida</taxon>
        <taxon>Rhabditina</taxon>
        <taxon>Diplogasteromorpha</taxon>
        <taxon>Diplogasteroidea</taxon>
        <taxon>Neodiplogasteridae</taxon>
        <taxon>Pristionchus</taxon>
    </lineage>
</organism>
<dbReference type="AlphaFoldDB" id="A0AAV5TCU5"/>
<dbReference type="Proteomes" id="UP001432027">
    <property type="component" value="Unassembled WGS sequence"/>
</dbReference>
<protein>
    <submittedName>
        <fullName evidence="2">Uncharacterized protein</fullName>
    </submittedName>
</protein>
<feature type="compositionally biased region" description="Basic and acidic residues" evidence="1">
    <location>
        <begin position="70"/>
        <end position="82"/>
    </location>
</feature>
<feature type="non-terminal residue" evidence="2">
    <location>
        <position position="141"/>
    </location>
</feature>
<keyword evidence="3" id="KW-1185">Reference proteome</keyword>
<accession>A0AAV5TCU5</accession>
<reference evidence="2" key="1">
    <citation type="submission" date="2023-10" db="EMBL/GenBank/DDBJ databases">
        <title>Genome assembly of Pristionchus species.</title>
        <authorList>
            <person name="Yoshida K."/>
            <person name="Sommer R.J."/>
        </authorList>
    </citation>
    <scope>NUCLEOTIDE SEQUENCE</scope>
    <source>
        <strain evidence="2">RS0144</strain>
    </source>
</reference>
<sequence length="141" mass="15711">QQLVAASVAVKNEGIDEQREDVYANEPHDPPDGERGPQSNQIPDSEADNADCVEALDNDDGDHEYWSNGADRDKHKNAGDEFNHHDDCLRNIQIDICAIEPIGKGEKCAHNNGDDGHHLRGHRGTAAADTVREHFRRLERE</sequence>
<gene>
    <name evidence="2" type="ORF">PENTCL1PPCAC_15562</name>
</gene>
<name>A0AAV5TCU5_9BILA</name>
<feature type="non-terminal residue" evidence="2">
    <location>
        <position position="1"/>
    </location>
</feature>
<feature type="compositionally biased region" description="Acidic residues" evidence="1">
    <location>
        <begin position="45"/>
        <end position="62"/>
    </location>
</feature>
<evidence type="ECO:0000313" key="2">
    <source>
        <dbReference type="EMBL" id="GMS93386.1"/>
    </source>
</evidence>
<feature type="region of interest" description="Disordered" evidence="1">
    <location>
        <begin position="1"/>
        <end position="82"/>
    </location>
</feature>
<evidence type="ECO:0000313" key="3">
    <source>
        <dbReference type="Proteomes" id="UP001432027"/>
    </source>
</evidence>